<organism evidence="1 2">
    <name type="scientific">Endocarpon pusillum</name>
    <dbReference type="NCBI Taxonomy" id="364733"/>
    <lineage>
        <taxon>Eukaryota</taxon>
        <taxon>Fungi</taxon>
        <taxon>Dikarya</taxon>
        <taxon>Ascomycota</taxon>
        <taxon>Pezizomycotina</taxon>
        <taxon>Eurotiomycetes</taxon>
        <taxon>Chaetothyriomycetidae</taxon>
        <taxon>Verrucariales</taxon>
        <taxon>Verrucariaceae</taxon>
        <taxon>Endocarpon</taxon>
    </lineage>
</organism>
<name>A0A8H7A7W4_9EURO</name>
<comment type="caution">
    <text evidence="1">The sequence shown here is derived from an EMBL/GenBank/DDBJ whole genome shotgun (WGS) entry which is preliminary data.</text>
</comment>
<evidence type="ECO:0000313" key="2">
    <source>
        <dbReference type="Proteomes" id="UP000606974"/>
    </source>
</evidence>
<dbReference type="AlphaFoldDB" id="A0A8H7A7W4"/>
<dbReference type="InterPro" id="IPR021109">
    <property type="entry name" value="Peptidase_aspartic_dom_sf"/>
</dbReference>
<sequence length="174" mass="19346">MMAHFGIACRGYKEAFPSNNQLHNHLNAFNAHAAEGARIVLDLSASPKEEQLEGIANSTETRVKAYQNIDSSEAFSAVIDSGFGRSAVNRQFLYTLPHTTKAIKELMIRGISGRQAVSELATFVFYLRSNHGVYLKLRIAALIFDDLGIELLVGTDYIKAWNMVLDIPRQLAIF</sequence>
<reference evidence="1" key="1">
    <citation type="submission" date="2020-02" db="EMBL/GenBank/DDBJ databases">
        <authorList>
            <person name="Palmer J.M."/>
        </authorList>
    </citation>
    <scope>NUCLEOTIDE SEQUENCE</scope>
    <source>
        <strain evidence="1">EPUS1.4</strain>
        <tissue evidence="1">Thallus</tissue>
    </source>
</reference>
<proteinExistence type="predicted"/>
<dbReference type="Gene3D" id="2.40.70.10">
    <property type="entry name" value="Acid Proteases"/>
    <property type="match status" value="1"/>
</dbReference>
<dbReference type="Proteomes" id="UP000606974">
    <property type="component" value="Unassembled WGS sequence"/>
</dbReference>
<gene>
    <name evidence="1" type="ORF">GJ744_006983</name>
</gene>
<dbReference type="OrthoDB" id="4552115at2759"/>
<evidence type="ECO:0000313" key="1">
    <source>
        <dbReference type="EMBL" id="KAF7502141.1"/>
    </source>
</evidence>
<accession>A0A8H7A7W4</accession>
<protein>
    <submittedName>
        <fullName evidence="1">Uncharacterized protein</fullName>
    </submittedName>
</protein>
<dbReference type="EMBL" id="JAACFV010000321">
    <property type="protein sequence ID" value="KAF7502141.1"/>
    <property type="molecule type" value="Genomic_DNA"/>
</dbReference>
<keyword evidence="2" id="KW-1185">Reference proteome</keyword>